<feature type="compositionally biased region" description="Acidic residues" evidence="1">
    <location>
        <begin position="387"/>
        <end position="400"/>
    </location>
</feature>
<feature type="compositionally biased region" description="Acidic residues" evidence="1">
    <location>
        <begin position="342"/>
        <end position="364"/>
    </location>
</feature>
<feature type="compositionally biased region" description="Basic and acidic residues" evidence="1">
    <location>
        <begin position="330"/>
        <end position="341"/>
    </location>
</feature>
<reference evidence="3 4" key="1">
    <citation type="journal article" date="2015" name="BMC Genomics">
        <title>The genome of the truffle-parasite Tolypocladium ophioglossoides and the evolution of antifungal peptaibiotics.</title>
        <authorList>
            <person name="Quandt C.A."/>
            <person name="Bushley K.E."/>
            <person name="Spatafora J.W."/>
        </authorList>
    </citation>
    <scope>NUCLEOTIDE SEQUENCE [LARGE SCALE GENOMIC DNA]</scope>
    <source>
        <strain evidence="3 4">CBS 100239</strain>
    </source>
</reference>
<dbReference type="STRING" id="1163406.A0A0L0MXY7"/>
<dbReference type="Pfam" id="PF10180">
    <property type="entry name" value="WKF"/>
    <property type="match status" value="1"/>
</dbReference>
<feature type="compositionally biased region" description="Basic and acidic residues" evidence="1">
    <location>
        <begin position="66"/>
        <end position="82"/>
    </location>
</feature>
<evidence type="ECO:0000313" key="3">
    <source>
        <dbReference type="EMBL" id="KND86659.1"/>
    </source>
</evidence>
<feature type="region of interest" description="Disordered" evidence="1">
    <location>
        <begin position="1"/>
        <end position="133"/>
    </location>
</feature>
<feature type="domain" description="WKF" evidence="2">
    <location>
        <begin position="140"/>
        <end position="202"/>
    </location>
</feature>
<accession>A0A0L0MXY7</accession>
<feature type="compositionally biased region" description="Basic residues" evidence="1">
    <location>
        <begin position="115"/>
        <end position="128"/>
    </location>
</feature>
<protein>
    <submittedName>
        <fullName evidence="3">Uncharacterized protein C7orf50</fullName>
    </submittedName>
</protein>
<feature type="compositionally biased region" description="Polar residues" evidence="1">
    <location>
        <begin position="93"/>
        <end position="103"/>
    </location>
</feature>
<comment type="caution">
    <text evidence="3">The sequence shown here is derived from an EMBL/GenBank/DDBJ whole genome shotgun (WGS) entry which is preliminary data.</text>
</comment>
<dbReference type="OrthoDB" id="10261563at2759"/>
<feature type="compositionally biased region" description="Polar residues" evidence="1">
    <location>
        <begin position="298"/>
        <end position="308"/>
    </location>
</feature>
<dbReference type="Proteomes" id="UP000036947">
    <property type="component" value="Unassembled WGS sequence"/>
</dbReference>
<gene>
    <name evidence="3" type="ORF">TOPH_08703</name>
</gene>
<dbReference type="AlphaFoldDB" id="A0A0L0MXY7"/>
<dbReference type="PANTHER" id="PTHR22306:SF2">
    <property type="entry name" value="CHROMOSOME 7 OPEN READING FRAME 50"/>
    <property type="match status" value="1"/>
</dbReference>
<evidence type="ECO:0000256" key="1">
    <source>
        <dbReference type="SAM" id="MobiDB-lite"/>
    </source>
</evidence>
<sequence>MMSSSESTAAPRVPAWKRLGLKLKPPTAASEPADGGTPAVGQRSSTQQKSHSNKRKLEAPPATESLEIKKPRRESQVEDRNAQAKKKPKSVSFGDTPTKNGITPTLAGDTSKPAKEKKKSKGPAKKQKPSVPTDVKPALEYLSLWKSSRDSWKFNKNHQSTLIRHAFDADGIPAADINTFYEYIRDLKGFVRTRLQETAMEIRTKDTAEPASAFPAGTKDLDAKQISYERLLTELLQTQQSGQKRKGFNEVDYIATSQDADVVIRRVVKRMRAEMVLEELSDGEQTDDSRTTQSSDTIATSDTNTATATGGDKRLRLNDGTGKRRRKLRVNVDDSSSRSESESENDSDTSSDSSSDDSEDEDEADAKSADGYESSSSESSSSSSSADESDSDDESDGEVE</sequence>
<evidence type="ECO:0000259" key="2">
    <source>
        <dbReference type="Pfam" id="PF10180"/>
    </source>
</evidence>
<feature type="compositionally biased region" description="Low complexity" evidence="1">
    <location>
        <begin position="371"/>
        <end position="386"/>
    </location>
</feature>
<proteinExistence type="predicted"/>
<feature type="region of interest" description="Disordered" evidence="1">
    <location>
        <begin position="279"/>
        <end position="400"/>
    </location>
</feature>
<name>A0A0L0MXY7_TOLOC</name>
<dbReference type="EMBL" id="LFRF01000051">
    <property type="protein sequence ID" value="KND86659.1"/>
    <property type="molecule type" value="Genomic_DNA"/>
</dbReference>
<dbReference type="PANTHER" id="PTHR22306">
    <property type="entry name" value="CHROMOSOME 7 OPEN READING FRAME 50"/>
    <property type="match status" value="1"/>
</dbReference>
<dbReference type="InterPro" id="IPR019327">
    <property type="entry name" value="WKF"/>
</dbReference>
<evidence type="ECO:0000313" key="4">
    <source>
        <dbReference type="Proteomes" id="UP000036947"/>
    </source>
</evidence>
<keyword evidence="4" id="KW-1185">Reference proteome</keyword>
<organism evidence="3 4">
    <name type="scientific">Tolypocladium ophioglossoides (strain CBS 100239)</name>
    <name type="common">Snaketongue truffleclub</name>
    <name type="synonym">Elaphocordyceps ophioglossoides</name>
    <dbReference type="NCBI Taxonomy" id="1163406"/>
    <lineage>
        <taxon>Eukaryota</taxon>
        <taxon>Fungi</taxon>
        <taxon>Dikarya</taxon>
        <taxon>Ascomycota</taxon>
        <taxon>Pezizomycotina</taxon>
        <taxon>Sordariomycetes</taxon>
        <taxon>Hypocreomycetidae</taxon>
        <taxon>Hypocreales</taxon>
        <taxon>Ophiocordycipitaceae</taxon>
        <taxon>Tolypocladium</taxon>
    </lineage>
</organism>